<proteinExistence type="predicted"/>
<name>A0A845GDL3_9BURK</name>
<evidence type="ECO:0000313" key="2">
    <source>
        <dbReference type="Proteomes" id="UP000447355"/>
    </source>
</evidence>
<comment type="caution">
    <text evidence="1">The sequence shown here is derived from an EMBL/GenBank/DDBJ whole genome shotgun (WGS) entry which is preliminary data.</text>
</comment>
<dbReference type="Proteomes" id="UP000447355">
    <property type="component" value="Unassembled WGS sequence"/>
</dbReference>
<dbReference type="EMBL" id="WWCX01000001">
    <property type="protein sequence ID" value="MYM92364.1"/>
    <property type="molecule type" value="Genomic_DNA"/>
</dbReference>
<accession>A0A845GDL3</accession>
<evidence type="ECO:0000313" key="1">
    <source>
        <dbReference type="EMBL" id="MYM92364.1"/>
    </source>
</evidence>
<gene>
    <name evidence="1" type="ORF">GTP90_00650</name>
</gene>
<reference evidence="1" key="1">
    <citation type="submission" date="2019-12" db="EMBL/GenBank/DDBJ databases">
        <title>Novel species isolated from a subtropical stream in China.</title>
        <authorList>
            <person name="Lu H."/>
        </authorList>
    </citation>
    <scope>NUCLEOTIDE SEQUENCE [LARGE SCALE GENOMIC DNA]</scope>
    <source>
        <strain evidence="1">FT81W</strain>
    </source>
</reference>
<organism evidence="1 2">
    <name type="scientific">Duganella vulcania</name>
    <dbReference type="NCBI Taxonomy" id="2692166"/>
    <lineage>
        <taxon>Bacteria</taxon>
        <taxon>Pseudomonadati</taxon>
        <taxon>Pseudomonadota</taxon>
        <taxon>Betaproteobacteria</taxon>
        <taxon>Burkholderiales</taxon>
        <taxon>Oxalobacteraceae</taxon>
        <taxon>Telluria group</taxon>
        <taxon>Duganella</taxon>
    </lineage>
</organism>
<sequence>MLSKDVLIEIGFTFEVDSGDPEQWTWRCGDTTSTVEFLKEDFAVLDAAHHAAAHLELHCCANCGKVHTEAMLKDIVDLALRVDAGDTVPSGECQSCGAFCHPMVRTGIKDSPWDQFQQVVIASYNNGDHLAQDPADVRNVGDTLLTFLLLELSEKEDCDSVSTAIDRLNSAISQLEKVRDAFQEKAAG</sequence>
<protein>
    <submittedName>
        <fullName evidence="1">Uncharacterized protein</fullName>
    </submittedName>
</protein>
<dbReference type="RefSeq" id="WP_161081637.1">
    <property type="nucleotide sequence ID" value="NZ_WWCX01000001.1"/>
</dbReference>
<dbReference type="AlphaFoldDB" id="A0A845GDL3"/>